<feature type="binding site" evidence="2">
    <location>
        <position position="422"/>
    </location>
    <ligand>
        <name>Mg(2+)</name>
        <dbReference type="ChEBI" id="CHEBI:18420"/>
    </ligand>
</feature>
<gene>
    <name evidence="3" type="ORF">E4680_07130</name>
</gene>
<name>A0A4Z0F8T7_9GAMM</name>
<dbReference type="Gene3D" id="1.10.645.10">
    <property type="entry name" value="Cytochrome-c3 Hydrogenase, chain B"/>
    <property type="match status" value="1"/>
</dbReference>
<keyword evidence="1" id="KW-0560">Oxidoreductase</keyword>
<feature type="binding site" evidence="2">
    <location>
        <position position="68"/>
    </location>
    <ligand>
        <name>Fe cation</name>
        <dbReference type="ChEBI" id="CHEBI:24875"/>
    </ligand>
</feature>
<sequence length="432" mass="48037">MNPESRTLRVDYLARVEGEGALHLDIEGGRVTRAELAIFEPPRYFEALLRGRDFRETPDITARICGICPVAYQMSACQAMEDACGVVLPPPVLDLRRLLYCGEWLESHGLHVHLLHLPDFLGFPDAVQMARVHPEAVRRGLRLKKLGNSLIEIVGGRAIHPVNVRVGGFYRAPALEALRALLPELDWAIDAAEETVRFVAGLDFPDLQMDYEFFSLVHPDEYPIYSGRLASSCGAEWAVADFSDALREGQVPHSTALQSVRPDGTPVLLGPMARYVLNRERLTPRARAAAADAGLDQGYCNPYRAIIARAVEILFACEEARRLIEGYRPFEPAAVTVTPQAGEGHGATEAPRGTLYHHYRIRDDGRIEYARIVPPTAVNQARIEADLVTLAQTHLHLDDDGLRALCEQAIRSYDPCISCATHFLKLDIRRQP</sequence>
<dbReference type="AlphaFoldDB" id="A0A4Z0F8T7"/>
<dbReference type="GO" id="GO:0008901">
    <property type="term" value="F:ferredoxin hydrogenase activity"/>
    <property type="evidence" value="ECO:0007669"/>
    <property type="project" value="InterPro"/>
</dbReference>
<feature type="binding site" evidence="2">
    <location>
        <position position="46"/>
    </location>
    <ligand>
        <name>Mg(2+)</name>
        <dbReference type="ChEBI" id="CHEBI:18420"/>
    </ligand>
</feature>
<proteinExistence type="predicted"/>
<comment type="cofactor">
    <cofactor evidence="2">
        <name>Fe cation</name>
        <dbReference type="ChEBI" id="CHEBI:24875"/>
    </cofactor>
</comment>
<dbReference type="OrthoDB" id="9761717at2"/>
<dbReference type="SUPFAM" id="SSF56762">
    <property type="entry name" value="HydB/Nqo4-like"/>
    <property type="match status" value="1"/>
</dbReference>
<dbReference type="EMBL" id="SRIO01000007">
    <property type="protein sequence ID" value="TFZ82725.1"/>
    <property type="molecule type" value="Genomic_DNA"/>
</dbReference>
<dbReference type="Pfam" id="PF00374">
    <property type="entry name" value="NiFeSe_Hases"/>
    <property type="match status" value="2"/>
</dbReference>
<dbReference type="Proteomes" id="UP000297890">
    <property type="component" value="Unassembled WGS sequence"/>
</dbReference>
<evidence type="ECO:0000313" key="3">
    <source>
        <dbReference type="EMBL" id="TFZ82725.1"/>
    </source>
</evidence>
<keyword evidence="2" id="KW-0533">Nickel</keyword>
<dbReference type="PROSITE" id="PS00508">
    <property type="entry name" value="NI_HGENASE_L_2"/>
    <property type="match status" value="1"/>
</dbReference>
<evidence type="ECO:0000256" key="1">
    <source>
        <dbReference type="ARBA" id="ARBA00023002"/>
    </source>
</evidence>
<dbReference type="RefSeq" id="WP_135281712.1">
    <property type="nucleotide sequence ID" value="NZ_SRIO01000007.1"/>
</dbReference>
<feature type="binding site" evidence="2">
    <location>
        <position position="419"/>
    </location>
    <ligand>
        <name>Fe cation</name>
        <dbReference type="ChEBI" id="CHEBI:24875"/>
    </ligand>
</feature>
<organism evidence="3 4">
    <name type="scientific">Candidatus Macondimonas diazotrophica</name>
    <dbReference type="NCBI Taxonomy" id="2305248"/>
    <lineage>
        <taxon>Bacteria</taxon>
        <taxon>Pseudomonadati</taxon>
        <taxon>Pseudomonadota</taxon>
        <taxon>Gammaproteobacteria</taxon>
        <taxon>Chromatiales</taxon>
        <taxon>Ectothiorhodospiraceae</taxon>
        <taxon>Candidatus Macondimonas</taxon>
    </lineage>
</organism>
<comment type="cofactor">
    <cofactor evidence="2">
        <name>Ni(2+)</name>
        <dbReference type="ChEBI" id="CHEBI:49786"/>
    </cofactor>
</comment>
<keyword evidence="2" id="KW-0479">Metal-binding</keyword>
<dbReference type="PANTHER" id="PTHR43600:SF4">
    <property type="entry name" value="CYTOSOLIC NIFE-HYDROGENASE, ALPHA SUBUNIT"/>
    <property type="match status" value="1"/>
</dbReference>
<keyword evidence="4" id="KW-1185">Reference proteome</keyword>
<comment type="caution">
    <text evidence="3">The sequence shown here is derived from an EMBL/GenBank/DDBJ whole genome shotgun (WGS) entry which is preliminary data.</text>
</comment>
<dbReference type="InterPro" id="IPR029014">
    <property type="entry name" value="NiFe-Hase_large"/>
</dbReference>
<dbReference type="InterPro" id="IPR001501">
    <property type="entry name" value="Ni-dep_hyd_lsu"/>
</dbReference>
<reference evidence="3 4" key="1">
    <citation type="journal article" date="2019" name="ISME J.">
        <title>Candidatus Macondimonas diazotrophica, a novel gammaproteobacterial genus dominating crude-oil-contaminated coastal sediments.</title>
        <authorList>
            <person name="Karthikeyan S."/>
            <person name="Konstantinidis K."/>
        </authorList>
    </citation>
    <scope>NUCLEOTIDE SEQUENCE [LARGE SCALE GENOMIC DNA]</scope>
    <source>
        <strain evidence="3 4">KTK01</strain>
    </source>
</reference>
<keyword evidence="2" id="KW-0460">Magnesium</keyword>
<feature type="binding site" evidence="2">
    <location>
        <position position="65"/>
    </location>
    <ligand>
        <name>Ni(2+)</name>
        <dbReference type="ChEBI" id="CHEBI:49786"/>
    </ligand>
</feature>
<evidence type="ECO:0000256" key="2">
    <source>
        <dbReference type="PIRSR" id="PIRSR601501-1"/>
    </source>
</evidence>
<keyword evidence="2" id="KW-0408">Iron</keyword>
<feature type="binding site" evidence="2">
    <location>
        <position position="372"/>
    </location>
    <ligand>
        <name>Mg(2+)</name>
        <dbReference type="ChEBI" id="CHEBI:18420"/>
    </ligand>
</feature>
<accession>A0A4Z0F8T7</accession>
<feature type="binding site" evidence="2">
    <location>
        <position position="68"/>
    </location>
    <ligand>
        <name>Ni(2+)</name>
        <dbReference type="ChEBI" id="CHEBI:49786"/>
    </ligand>
</feature>
<evidence type="ECO:0000313" key="4">
    <source>
        <dbReference type="Proteomes" id="UP000297890"/>
    </source>
</evidence>
<protein>
    <submittedName>
        <fullName evidence="3">Ni/Fe hydrogenase subunit alpha</fullName>
    </submittedName>
</protein>
<dbReference type="GO" id="GO:0016151">
    <property type="term" value="F:nickel cation binding"/>
    <property type="evidence" value="ECO:0007669"/>
    <property type="project" value="InterPro"/>
</dbReference>
<dbReference type="InterPro" id="IPR018194">
    <property type="entry name" value="Ni-dep_hyd_lsu_Ni_BS"/>
</dbReference>
<feature type="binding site" evidence="2">
    <location>
        <position position="416"/>
    </location>
    <ligand>
        <name>Ni(2+)</name>
        <dbReference type="ChEBI" id="CHEBI:49786"/>
    </ligand>
</feature>
<dbReference type="PANTHER" id="PTHR43600">
    <property type="entry name" value="COENZYME F420 HYDROGENASE, SUBUNIT ALPHA"/>
    <property type="match status" value="1"/>
</dbReference>